<keyword evidence="1" id="KW-0812">Transmembrane</keyword>
<dbReference type="PANTHER" id="PTHR32251:SF17">
    <property type="entry name" value="STEROID 5-ALPHA REDUCTASE C-TERMINAL DOMAIN-CONTAINING PROTEIN"/>
    <property type="match status" value="1"/>
</dbReference>
<dbReference type="Gene3D" id="3.40.50.20">
    <property type="match status" value="1"/>
</dbReference>
<dbReference type="InterPro" id="IPR016185">
    <property type="entry name" value="PreATP-grasp_dom_sf"/>
</dbReference>
<evidence type="ECO:0000313" key="4">
    <source>
        <dbReference type="Proteomes" id="UP001107558"/>
    </source>
</evidence>
<proteinExistence type="predicted"/>
<dbReference type="OrthoDB" id="196847at2759"/>
<keyword evidence="1" id="KW-1133">Transmembrane helix</keyword>
<dbReference type="Proteomes" id="UP001107558">
    <property type="component" value="Chromosome 1"/>
</dbReference>
<dbReference type="PANTHER" id="PTHR32251">
    <property type="entry name" value="3-OXO-5-ALPHA-STEROID 4-DEHYDROGENASE"/>
    <property type="match status" value="1"/>
</dbReference>
<dbReference type="AlphaFoldDB" id="A0A9J6CQF0"/>
<evidence type="ECO:0000313" key="3">
    <source>
        <dbReference type="EMBL" id="KAG5684441.1"/>
    </source>
</evidence>
<feature type="domain" description="Biotin carboxylase-like N-terminal" evidence="2">
    <location>
        <begin position="31"/>
        <end position="73"/>
    </location>
</feature>
<reference evidence="3" key="1">
    <citation type="submission" date="2021-03" db="EMBL/GenBank/DDBJ databases">
        <title>Chromosome level genome of the anhydrobiotic midge Polypedilum vanderplanki.</title>
        <authorList>
            <person name="Yoshida Y."/>
            <person name="Kikawada T."/>
            <person name="Gusev O."/>
        </authorList>
    </citation>
    <scope>NUCLEOTIDE SEQUENCE</scope>
    <source>
        <strain evidence="3">NIAS01</strain>
        <tissue evidence="3">Whole body or cell culture</tissue>
    </source>
</reference>
<dbReference type="Pfam" id="PF06966">
    <property type="entry name" value="DUF1295"/>
    <property type="match status" value="1"/>
</dbReference>
<dbReference type="GO" id="GO:0016020">
    <property type="term" value="C:membrane"/>
    <property type="evidence" value="ECO:0007669"/>
    <property type="project" value="TreeGrafter"/>
</dbReference>
<feature type="transmembrane region" description="Helical" evidence="1">
    <location>
        <begin position="122"/>
        <end position="147"/>
    </location>
</feature>
<keyword evidence="4" id="KW-1185">Reference proteome</keyword>
<evidence type="ECO:0000256" key="1">
    <source>
        <dbReference type="SAM" id="Phobius"/>
    </source>
</evidence>
<dbReference type="EMBL" id="JADBJN010000001">
    <property type="protein sequence ID" value="KAG5684441.1"/>
    <property type="molecule type" value="Genomic_DNA"/>
</dbReference>
<protein>
    <recommendedName>
        <fullName evidence="2">Biotin carboxylase-like N-terminal domain-containing protein</fullName>
    </recommendedName>
</protein>
<name>A0A9J6CQF0_POLVA</name>
<keyword evidence="1" id="KW-0472">Membrane</keyword>
<feature type="transmembrane region" description="Helical" evidence="1">
    <location>
        <begin position="184"/>
        <end position="203"/>
    </location>
</feature>
<feature type="transmembrane region" description="Helical" evidence="1">
    <location>
        <begin position="153"/>
        <end position="172"/>
    </location>
</feature>
<dbReference type="InterPro" id="IPR005481">
    <property type="entry name" value="BC-like_N"/>
</dbReference>
<dbReference type="SUPFAM" id="SSF52440">
    <property type="entry name" value="PreATP-grasp domain"/>
    <property type="match status" value="1"/>
</dbReference>
<accession>A0A9J6CQF0</accession>
<sequence length="235" mass="27039">MLSKAKFLTKLSQHAFIRSLPVKLNAEIKPIKNLLIENRGLISVPLIKICKKFGIRTVSVYSDSNIKSLHASMTLPENNENGIHKFTILMKEAKKIRSLLMKEVRREESGGGESEKRFNPTLIYLALYAIFVQWIAFLHASGIIFGNERTEKYFDLMGSITFISTLLLSIYLSPRALSLRQIILSSFVTLWTLRLGSFLFYRIHNNDGTDSRFTEIKKNNNEFLMVWSLQGVWVF</sequence>
<organism evidence="3 4">
    <name type="scientific">Polypedilum vanderplanki</name>
    <name type="common">Sleeping chironomid midge</name>
    <dbReference type="NCBI Taxonomy" id="319348"/>
    <lineage>
        <taxon>Eukaryota</taxon>
        <taxon>Metazoa</taxon>
        <taxon>Ecdysozoa</taxon>
        <taxon>Arthropoda</taxon>
        <taxon>Hexapoda</taxon>
        <taxon>Insecta</taxon>
        <taxon>Pterygota</taxon>
        <taxon>Neoptera</taxon>
        <taxon>Endopterygota</taxon>
        <taxon>Diptera</taxon>
        <taxon>Nematocera</taxon>
        <taxon>Chironomoidea</taxon>
        <taxon>Chironomidae</taxon>
        <taxon>Chironominae</taxon>
        <taxon>Polypedilum</taxon>
        <taxon>Polypedilum</taxon>
    </lineage>
</organism>
<gene>
    <name evidence="3" type="ORF">PVAND_013675</name>
</gene>
<dbReference type="InterPro" id="IPR010721">
    <property type="entry name" value="UstE-like"/>
</dbReference>
<evidence type="ECO:0000259" key="2">
    <source>
        <dbReference type="Pfam" id="PF00289"/>
    </source>
</evidence>
<dbReference type="Pfam" id="PF00289">
    <property type="entry name" value="Biotin_carb_N"/>
    <property type="match status" value="1"/>
</dbReference>
<comment type="caution">
    <text evidence="3">The sequence shown here is derived from an EMBL/GenBank/DDBJ whole genome shotgun (WGS) entry which is preliminary data.</text>
</comment>